<name>A0A9X1HES4_9FLAO</name>
<dbReference type="EMBL" id="JAINUY010000012">
    <property type="protein sequence ID" value="MBZ4037796.1"/>
    <property type="molecule type" value="Genomic_DNA"/>
</dbReference>
<reference evidence="1 2" key="1">
    <citation type="journal article" date="2023" name="Antonie Van Leeuwenhoek">
        <title>Flavobacterium potami sp. nov., a multi-metal resistance genes harbouring bacterium isolated from shallow river silt.</title>
        <authorList>
            <person name="Li S."/>
            <person name="Mao S."/>
            <person name="Mu W."/>
            <person name="Guo B."/>
            <person name="Li C."/>
            <person name="Zhu Q."/>
            <person name="Hou X."/>
            <person name="Zhao Y."/>
            <person name="Wei S."/>
            <person name="Liu H."/>
            <person name="Liu A."/>
        </authorList>
    </citation>
    <scope>NUCLEOTIDE SEQUENCE [LARGE SCALE GENOMIC DNA]</scope>
    <source>
        <strain evidence="1 2">17A</strain>
    </source>
</reference>
<gene>
    <name evidence="1" type="ORF">K6T82_23770</name>
</gene>
<dbReference type="Proteomes" id="UP001139366">
    <property type="component" value="Unassembled WGS sequence"/>
</dbReference>
<organism evidence="1 2">
    <name type="scientific">Flavobacterium potami</name>
    <dbReference type="NCBI Taxonomy" id="2872310"/>
    <lineage>
        <taxon>Bacteria</taxon>
        <taxon>Pseudomonadati</taxon>
        <taxon>Bacteroidota</taxon>
        <taxon>Flavobacteriia</taxon>
        <taxon>Flavobacteriales</taxon>
        <taxon>Flavobacteriaceae</taxon>
        <taxon>Flavobacterium</taxon>
    </lineage>
</organism>
<proteinExistence type="predicted"/>
<protein>
    <submittedName>
        <fullName evidence="1">Uncharacterized protein</fullName>
    </submittedName>
</protein>
<dbReference type="AlphaFoldDB" id="A0A9X1HES4"/>
<accession>A0A9X1HES4</accession>
<evidence type="ECO:0000313" key="1">
    <source>
        <dbReference type="EMBL" id="MBZ4037796.1"/>
    </source>
</evidence>
<comment type="caution">
    <text evidence="1">The sequence shown here is derived from an EMBL/GenBank/DDBJ whole genome shotgun (WGS) entry which is preliminary data.</text>
</comment>
<evidence type="ECO:0000313" key="2">
    <source>
        <dbReference type="Proteomes" id="UP001139366"/>
    </source>
</evidence>
<keyword evidence="2" id="KW-1185">Reference proteome</keyword>
<sequence>MKKINFSNMTTTIYNRLPDEIKKEIQENLRKNQNLKIGFFSEDFKFHHNGKEISYRFGAHEKNGIKNFTIVFDSNTVKHNPYTKNNHIFFYDKKLKTSLHVKKELFEEILDSQIDFNLSTEQKELLSQGHDVTLNVTNSILSNKGKITPIQKTTKKELKSYVADYSFFLGKTNLLLKENPAKKTSKTLGISKNQ</sequence>
<dbReference type="RefSeq" id="WP_223711486.1">
    <property type="nucleotide sequence ID" value="NZ_JAINUY010000012.1"/>
</dbReference>